<evidence type="ECO:0000313" key="1">
    <source>
        <dbReference type="EMBL" id="CAL4182535.1"/>
    </source>
</evidence>
<sequence length="166" mass="19424">MKKSTLREEMVNDIHKLIDLAETYNWNDLLKFLEQHLRYINYCCPVANDSTEPPKLYTPLHYAAEGKAPKEVFDKLLELSGSLTLKSNEGETPYDIGVRQNLPEDVISLLQLPEDIRMQEDQIKKMEEGLHETILKQVKSLIDEHKVQLPQLAYMYEKGNYWSPFR</sequence>
<proteinExistence type="predicted"/>
<dbReference type="AlphaFoldDB" id="A0AAV2SE66"/>
<dbReference type="EMBL" id="CAXKWB010060061">
    <property type="protein sequence ID" value="CAL4182535.1"/>
    <property type="molecule type" value="Genomic_DNA"/>
</dbReference>
<keyword evidence="2" id="KW-1185">Reference proteome</keyword>
<dbReference type="Gene3D" id="1.25.40.20">
    <property type="entry name" value="Ankyrin repeat-containing domain"/>
    <property type="match status" value="1"/>
</dbReference>
<evidence type="ECO:0000313" key="2">
    <source>
        <dbReference type="Proteomes" id="UP001497623"/>
    </source>
</evidence>
<name>A0AAV2SE66_MEGNR</name>
<dbReference type="InterPro" id="IPR036770">
    <property type="entry name" value="Ankyrin_rpt-contain_sf"/>
</dbReference>
<dbReference type="Proteomes" id="UP001497623">
    <property type="component" value="Unassembled WGS sequence"/>
</dbReference>
<protein>
    <recommendedName>
        <fullName evidence="3">Ankyrin repeat domain-containing protein</fullName>
    </recommendedName>
</protein>
<evidence type="ECO:0008006" key="3">
    <source>
        <dbReference type="Google" id="ProtNLM"/>
    </source>
</evidence>
<dbReference type="SUPFAM" id="SSF48403">
    <property type="entry name" value="Ankyrin repeat"/>
    <property type="match status" value="1"/>
</dbReference>
<gene>
    <name evidence="1" type="ORF">MNOR_LOCUS35588</name>
</gene>
<accession>A0AAV2SE66</accession>
<comment type="caution">
    <text evidence="1">The sequence shown here is derived from an EMBL/GenBank/DDBJ whole genome shotgun (WGS) entry which is preliminary data.</text>
</comment>
<organism evidence="1 2">
    <name type="scientific">Meganyctiphanes norvegica</name>
    <name type="common">Northern krill</name>
    <name type="synonym">Thysanopoda norvegica</name>
    <dbReference type="NCBI Taxonomy" id="48144"/>
    <lineage>
        <taxon>Eukaryota</taxon>
        <taxon>Metazoa</taxon>
        <taxon>Ecdysozoa</taxon>
        <taxon>Arthropoda</taxon>
        <taxon>Crustacea</taxon>
        <taxon>Multicrustacea</taxon>
        <taxon>Malacostraca</taxon>
        <taxon>Eumalacostraca</taxon>
        <taxon>Eucarida</taxon>
        <taxon>Euphausiacea</taxon>
        <taxon>Euphausiidae</taxon>
        <taxon>Meganyctiphanes</taxon>
    </lineage>
</organism>
<reference evidence="1 2" key="1">
    <citation type="submission" date="2024-05" db="EMBL/GenBank/DDBJ databases">
        <authorList>
            <person name="Wallberg A."/>
        </authorList>
    </citation>
    <scope>NUCLEOTIDE SEQUENCE [LARGE SCALE GENOMIC DNA]</scope>
</reference>